<dbReference type="EMBL" id="JASSZA010000011">
    <property type="protein sequence ID" value="KAK2098821.1"/>
    <property type="molecule type" value="Genomic_DNA"/>
</dbReference>
<evidence type="ECO:0000256" key="1">
    <source>
        <dbReference type="SAM" id="MobiDB-lite"/>
    </source>
</evidence>
<sequence length="162" mass="17708">MNAVESPEGQELQKLGSGAWDNPAYSGPPSPHGTLRVCTISSTGLPQPQPKKTEDEPEETAHRTRVSSCCLLICRGIRGLWGTTLTENTAENRELYVKTTLRELLIYIVFLPRTFVRALQESWQKALASGCALSGSLCVGQKGQYSVFTTHHSAGSERTQCV</sequence>
<name>A0ABQ9UP13_SAGOE</name>
<accession>A0ABQ9UP13</accession>
<protein>
    <submittedName>
        <fullName evidence="2">Polycystic kidney disease 2-like 1 protein</fullName>
    </submittedName>
</protein>
<dbReference type="Proteomes" id="UP001266305">
    <property type="component" value="Unassembled WGS sequence"/>
</dbReference>
<keyword evidence="3" id="KW-1185">Reference proteome</keyword>
<gene>
    <name evidence="2" type="primary">PKD2L1_2</name>
    <name evidence="2" type="ORF">P7K49_024272</name>
</gene>
<feature type="compositionally biased region" description="Basic and acidic residues" evidence="1">
    <location>
        <begin position="51"/>
        <end position="60"/>
    </location>
</feature>
<organism evidence="2 3">
    <name type="scientific">Saguinus oedipus</name>
    <name type="common">Cotton-top tamarin</name>
    <name type="synonym">Oedipomidas oedipus</name>
    <dbReference type="NCBI Taxonomy" id="9490"/>
    <lineage>
        <taxon>Eukaryota</taxon>
        <taxon>Metazoa</taxon>
        <taxon>Chordata</taxon>
        <taxon>Craniata</taxon>
        <taxon>Vertebrata</taxon>
        <taxon>Euteleostomi</taxon>
        <taxon>Mammalia</taxon>
        <taxon>Eutheria</taxon>
        <taxon>Euarchontoglires</taxon>
        <taxon>Primates</taxon>
        <taxon>Haplorrhini</taxon>
        <taxon>Platyrrhini</taxon>
        <taxon>Cebidae</taxon>
        <taxon>Callitrichinae</taxon>
        <taxon>Saguinus</taxon>
    </lineage>
</organism>
<reference evidence="2 3" key="1">
    <citation type="submission" date="2023-05" db="EMBL/GenBank/DDBJ databases">
        <title>B98-5 Cell Line De Novo Hybrid Assembly: An Optical Mapping Approach.</title>
        <authorList>
            <person name="Kananen K."/>
            <person name="Auerbach J.A."/>
            <person name="Kautto E."/>
            <person name="Blachly J.S."/>
        </authorList>
    </citation>
    <scope>NUCLEOTIDE SEQUENCE [LARGE SCALE GENOMIC DNA]</scope>
    <source>
        <strain evidence="2">B95-8</strain>
        <tissue evidence="2">Cell line</tissue>
    </source>
</reference>
<evidence type="ECO:0000313" key="3">
    <source>
        <dbReference type="Proteomes" id="UP001266305"/>
    </source>
</evidence>
<feature type="region of interest" description="Disordered" evidence="1">
    <location>
        <begin position="1"/>
        <end position="60"/>
    </location>
</feature>
<evidence type="ECO:0000313" key="2">
    <source>
        <dbReference type="EMBL" id="KAK2098821.1"/>
    </source>
</evidence>
<comment type="caution">
    <text evidence="2">The sequence shown here is derived from an EMBL/GenBank/DDBJ whole genome shotgun (WGS) entry which is preliminary data.</text>
</comment>
<proteinExistence type="predicted"/>